<evidence type="ECO:0000313" key="2">
    <source>
        <dbReference type="Proteomes" id="UP000289340"/>
    </source>
</evidence>
<dbReference type="EMBL" id="QZWG01000003">
    <property type="protein sequence ID" value="RZC19079.1"/>
    <property type="molecule type" value="Genomic_DNA"/>
</dbReference>
<dbReference type="GO" id="GO:0016787">
    <property type="term" value="F:hydrolase activity"/>
    <property type="evidence" value="ECO:0007669"/>
    <property type="project" value="UniProtKB-KW"/>
</dbReference>
<accession>A0A445L7L9</accession>
<dbReference type="Proteomes" id="UP000289340">
    <property type="component" value="Chromosome 3"/>
</dbReference>
<gene>
    <name evidence="1" type="ORF">D0Y65_006063</name>
</gene>
<organism evidence="1 2">
    <name type="scientific">Glycine soja</name>
    <name type="common">Wild soybean</name>
    <dbReference type="NCBI Taxonomy" id="3848"/>
    <lineage>
        <taxon>Eukaryota</taxon>
        <taxon>Viridiplantae</taxon>
        <taxon>Streptophyta</taxon>
        <taxon>Embryophyta</taxon>
        <taxon>Tracheophyta</taxon>
        <taxon>Spermatophyta</taxon>
        <taxon>Magnoliopsida</taxon>
        <taxon>eudicotyledons</taxon>
        <taxon>Gunneridae</taxon>
        <taxon>Pentapetalae</taxon>
        <taxon>rosids</taxon>
        <taxon>fabids</taxon>
        <taxon>Fabales</taxon>
        <taxon>Fabaceae</taxon>
        <taxon>Papilionoideae</taxon>
        <taxon>50 kb inversion clade</taxon>
        <taxon>NPAAA clade</taxon>
        <taxon>indigoferoid/millettioid clade</taxon>
        <taxon>Phaseoleae</taxon>
        <taxon>Glycine</taxon>
        <taxon>Glycine subgen. Soja</taxon>
    </lineage>
</organism>
<dbReference type="AlphaFoldDB" id="A0A445L7L9"/>
<keyword evidence="2" id="KW-1185">Reference proteome</keyword>
<keyword evidence="1" id="KW-0378">Hydrolase</keyword>
<comment type="caution">
    <text evidence="1">The sequence shown here is derived from an EMBL/GenBank/DDBJ whole genome shotgun (WGS) entry which is preliminary data.</text>
</comment>
<proteinExistence type="predicted"/>
<sequence>MLLINAIVFELSQYIGNHDMIDCPVETAPVNGYEFNFEQDLNGTSDLIDEIVIYCSLGRSSLLCLMQRWIYIGGTLLKGLSQYVQCTEWERTGRKEILHSKLLMQNIRGKVVVSSVWKVSMMFSEIKLSNLHNQSLSTLTESFQVKHQKAHIYACKADLPGQKEEEARAQSADGRVFKIVPWHHLEHSTSNSLSIQALSHDLTGSDRSYFQKLFMSLHAMFAFTQRGGFDQIDKDDSNLPLDTAPIKHVTQTSSLHACNFSFPCFL</sequence>
<evidence type="ECO:0000313" key="1">
    <source>
        <dbReference type="EMBL" id="RZC19079.1"/>
    </source>
</evidence>
<protein>
    <submittedName>
        <fullName evidence="1">Uncharacterized protein</fullName>
    </submittedName>
</protein>
<reference evidence="1 2" key="1">
    <citation type="submission" date="2018-09" db="EMBL/GenBank/DDBJ databases">
        <title>A high-quality reference genome of wild soybean provides a powerful tool to mine soybean genomes.</title>
        <authorList>
            <person name="Xie M."/>
            <person name="Chung C.Y.L."/>
            <person name="Li M.-W."/>
            <person name="Wong F.-L."/>
            <person name="Chan T.-F."/>
            <person name="Lam H.-M."/>
        </authorList>
    </citation>
    <scope>NUCLEOTIDE SEQUENCE [LARGE SCALE GENOMIC DNA]</scope>
    <source>
        <strain evidence="2">cv. W05</strain>
        <tissue evidence="1">Hypocotyl of etiolated seedlings</tissue>
    </source>
</reference>
<name>A0A445L7L9_GLYSO</name>